<feature type="region of interest" description="Disordered" evidence="1">
    <location>
        <begin position="395"/>
        <end position="452"/>
    </location>
</feature>
<dbReference type="HOGENOM" id="CLU_606137_0_0_1"/>
<dbReference type="RefSeq" id="XP_005784583.1">
    <property type="nucleotide sequence ID" value="XM_005784526.1"/>
</dbReference>
<dbReference type="GeneID" id="17277426"/>
<dbReference type="EnsemblProtists" id="EOD32154">
    <property type="protein sequence ID" value="EOD32154"/>
    <property type="gene ID" value="EMIHUDRAFT_202772"/>
</dbReference>
<feature type="region of interest" description="Disordered" evidence="1">
    <location>
        <begin position="128"/>
        <end position="206"/>
    </location>
</feature>
<proteinExistence type="predicted"/>
<sequence length="452" mass="47361">MAAEFEAERVAAADKLFCEAERRGLWQLDERGLGSSSSSSQRSLDLRGLPEGVAQVGTLHFFHQLSQGVDDADGPAPPLPSAEPQLAGGAGGVRLVAGPDEMRDWEAQSIQRSWLDTVVAAVSPCLTPPTTPLPLDPKAALAADGPPPATPPPEPTSPADSSTLEAAAAQEPPKTQRRQRARFLTPERRLARQRSAAPPSACSASRGEGFWHGVVASLVGQSPCKPTGGQLNGRSPCAPSGAGGEGDGGGEARGLANAPPKRQVGTSVSGGRRLVKSRPFWELALERRANPAQACSANANSAVPPPSIMATSSAMPSDCLPGEEYREAGDGPRRTVLVSCSDLVFQCALNTADRRLRSLNSSLSAGKLPPAEALERLYELVGRAAVEAAAAELMFPERGREEEEDLDENDDGARRELTRAHTSDLSGSEEDPEASDAAPPMPRPYGLAAARM</sequence>
<feature type="compositionally biased region" description="Pro residues" evidence="1">
    <location>
        <begin position="145"/>
        <end position="156"/>
    </location>
</feature>
<organism evidence="2 3">
    <name type="scientific">Emiliania huxleyi (strain CCMP1516)</name>
    <dbReference type="NCBI Taxonomy" id="280463"/>
    <lineage>
        <taxon>Eukaryota</taxon>
        <taxon>Haptista</taxon>
        <taxon>Haptophyta</taxon>
        <taxon>Prymnesiophyceae</taxon>
        <taxon>Isochrysidales</taxon>
        <taxon>Noelaerhabdaceae</taxon>
        <taxon>Emiliania</taxon>
    </lineage>
</organism>
<accession>A0A0D3K8R9</accession>
<evidence type="ECO:0000313" key="2">
    <source>
        <dbReference type="EnsemblProtists" id="EOD32154"/>
    </source>
</evidence>
<dbReference type="AlphaFoldDB" id="A0A0D3K8R9"/>
<feature type="compositionally biased region" description="Gly residues" evidence="1">
    <location>
        <begin position="241"/>
        <end position="252"/>
    </location>
</feature>
<evidence type="ECO:0000256" key="1">
    <source>
        <dbReference type="SAM" id="MobiDB-lite"/>
    </source>
</evidence>
<feature type="compositionally biased region" description="Low complexity" evidence="1">
    <location>
        <begin position="193"/>
        <end position="206"/>
    </location>
</feature>
<protein>
    <submittedName>
        <fullName evidence="2">Uncharacterized protein</fullName>
    </submittedName>
</protein>
<name>A0A0D3K8R9_EMIH1</name>
<evidence type="ECO:0000313" key="3">
    <source>
        <dbReference type="Proteomes" id="UP000013827"/>
    </source>
</evidence>
<feature type="region of interest" description="Disordered" evidence="1">
    <location>
        <begin position="219"/>
        <end position="271"/>
    </location>
</feature>
<dbReference type="PaxDb" id="2903-EOD32154"/>
<keyword evidence="3" id="KW-1185">Reference proteome</keyword>
<feature type="region of interest" description="Disordered" evidence="1">
    <location>
        <begin position="67"/>
        <end position="92"/>
    </location>
</feature>
<dbReference type="KEGG" id="ehx:EMIHUDRAFT_202772"/>
<reference evidence="3" key="1">
    <citation type="journal article" date="2013" name="Nature">
        <title>Pan genome of the phytoplankton Emiliania underpins its global distribution.</title>
        <authorList>
            <person name="Read B.A."/>
            <person name="Kegel J."/>
            <person name="Klute M.J."/>
            <person name="Kuo A."/>
            <person name="Lefebvre S.C."/>
            <person name="Maumus F."/>
            <person name="Mayer C."/>
            <person name="Miller J."/>
            <person name="Monier A."/>
            <person name="Salamov A."/>
            <person name="Young J."/>
            <person name="Aguilar M."/>
            <person name="Claverie J.M."/>
            <person name="Frickenhaus S."/>
            <person name="Gonzalez K."/>
            <person name="Herman E.K."/>
            <person name="Lin Y.C."/>
            <person name="Napier J."/>
            <person name="Ogata H."/>
            <person name="Sarno A.F."/>
            <person name="Shmutz J."/>
            <person name="Schroeder D."/>
            <person name="de Vargas C."/>
            <person name="Verret F."/>
            <person name="von Dassow P."/>
            <person name="Valentin K."/>
            <person name="Van de Peer Y."/>
            <person name="Wheeler G."/>
            <person name="Dacks J.B."/>
            <person name="Delwiche C.F."/>
            <person name="Dyhrman S.T."/>
            <person name="Glockner G."/>
            <person name="John U."/>
            <person name="Richards T."/>
            <person name="Worden A.Z."/>
            <person name="Zhang X."/>
            <person name="Grigoriev I.V."/>
            <person name="Allen A.E."/>
            <person name="Bidle K."/>
            <person name="Borodovsky M."/>
            <person name="Bowler C."/>
            <person name="Brownlee C."/>
            <person name="Cock J.M."/>
            <person name="Elias M."/>
            <person name="Gladyshev V.N."/>
            <person name="Groth M."/>
            <person name="Guda C."/>
            <person name="Hadaegh A."/>
            <person name="Iglesias-Rodriguez M.D."/>
            <person name="Jenkins J."/>
            <person name="Jones B.M."/>
            <person name="Lawson T."/>
            <person name="Leese F."/>
            <person name="Lindquist E."/>
            <person name="Lobanov A."/>
            <person name="Lomsadze A."/>
            <person name="Malik S.B."/>
            <person name="Marsh M.E."/>
            <person name="Mackinder L."/>
            <person name="Mock T."/>
            <person name="Mueller-Roeber B."/>
            <person name="Pagarete A."/>
            <person name="Parker M."/>
            <person name="Probert I."/>
            <person name="Quesneville H."/>
            <person name="Raines C."/>
            <person name="Rensing S.A."/>
            <person name="Riano-Pachon D.M."/>
            <person name="Richier S."/>
            <person name="Rokitta S."/>
            <person name="Shiraiwa Y."/>
            <person name="Soanes D.M."/>
            <person name="van der Giezen M."/>
            <person name="Wahlund T.M."/>
            <person name="Williams B."/>
            <person name="Wilson W."/>
            <person name="Wolfe G."/>
            <person name="Wurch L.L."/>
        </authorList>
    </citation>
    <scope>NUCLEOTIDE SEQUENCE</scope>
</reference>
<dbReference type="Proteomes" id="UP000013827">
    <property type="component" value="Unassembled WGS sequence"/>
</dbReference>
<feature type="compositionally biased region" description="Basic and acidic residues" evidence="1">
    <location>
        <begin position="411"/>
        <end position="422"/>
    </location>
</feature>
<reference evidence="2" key="2">
    <citation type="submission" date="2024-10" db="UniProtKB">
        <authorList>
            <consortium name="EnsemblProtists"/>
        </authorList>
    </citation>
    <scope>IDENTIFICATION</scope>
</reference>